<protein>
    <submittedName>
        <fullName evidence="1">Uncharacterized protein</fullName>
    </submittedName>
</protein>
<name>A0A0M4CR47_9CORY</name>
<accession>A0A0M4CR47</accession>
<gene>
    <name evidence="1" type="ORF">CDES_10835</name>
</gene>
<sequence>MVWIPRGGVYPIPAMYITQITSNWWLNFQHADSMEHEWQTHRDMHLNAIFPGAHDNATMQRHADVRHWIENGSVSGSFKD</sequence>
<reference evidence="1 2" key="1">
    <citation type="submission" date="2014-08" db="EMBL/GenBank/DDBJ databases">
        <title>Complete genome sequence of Corynebacterium deserti GIMN1.010 (=DSM 45689), isolated from desert sand in western China.</title>
        <authorList>
            <person name="Ruckert C."/>
            <person name="Albersmeier A."/>
            <person name="Kalinowski J."/>
        </authorList>
    </citation>
    <scope>NUCLEOTIDE SEQUENCE [LARGE SCALE GENOMIC DNA]</scope>
    <source>
        <strain evidence="1 2">GIMN1.010</strain>
    </source>
</reference>
<dbReference type="PATRIC" id="fig|931089.4.peg.2192"/>
<evidence type="ECO:0000313" key="1">
    <source>
        <dbReference type="EMBL" id="ALC06542.1"/>
    </source>
</evidence>
<keyword evidence="2" id="KW-1185">Reference proteome</keyword>
<proteinExistence type="predicted"/>
<dbReference type="EMBL" id="CP009220">
    <property type="protein sequence ID" value="ALC06542.1"/>
    <property type="molecule type" value="Genomic_DNA"/>
</dbReference>
<dbReference type="Proteomes" id="UP000068067">
    <property type="component" value="Chromosome"/>
</dbReference>
<dbReference type="AlphaFoldDB" id="A0A0M4CR47"/>
<dbReference type="KEGG" id="cdx:CDES_10835"/>
<organism evidence="1 2">
    <name type="scientific">Corynebacterium deserti GIMN1.010</name>
    <dbReference type="NCBI Taxonomy" id="931089"/>
    <lineage>
        <taxon>Bacteria</taxon>
        <taxon>Bacillati</taxon>
        <taxon>Actinomycetota</taxon>
        <taxon>Actinomycetes</taxon>
        <taxon>Mycobacteriales</taxon>
        <taxon>Corynebacteriaceae</taxon>
        <taxon>Corynebacterium</taxon>
    </lineage>
</organism>
<evidence type="ECO:0000313" key="2">
    <source>
        <dbReference type="Proteomes" id="UP000068067"/>
    </source>
</evidence>
<dbReference type="STRING" id="931089.CDES_10835"/>